<reference evidence="2" key="1">
    <citation type="journal article" date="2014" name="Int. J. Syst. Evol. Microbiol.">
        <title>Complete genome sequence of Corynebacterium casei LMG S-19264T (=DSM 44701T), isolated from a smear-ripened cheese.</title>
        <authorList>
            <consortium name="US DOE Joint Genome Institute (JGI-PGF)"/>
            <person name="Walter F."/>
            <person name="Albersmeier A."/>
            <person name="Kalinowski J."/>
            <person name="Ruckert C."/>
        </authorList>
    </citation>
    <scope>NUCLEOTIDE SEQUENCE</scope>
    <source>
        <strain evidence="2">KCTC 32422</strain>
    </source>
</reference>
<reference evidence="2" key="2">
    <citation type="submission" date="2020-09" db="EMBL/GenBank/DDBJ databases">
        <authorList>
            <person name="Sun Q."/>
            <person name="Kim S."/>
        </authorList>
    </citation>
    <scope>NUCLEOTIDE SEQUENCE</scope>
    <source>
        <strain evidence="2">KCTC 32422</strain>
    </source>
</reference>
<proteinExistence type="predicted"/>
<dbReference type="AlphaFoldDB" id="A0A918RR44"/>
<protein>
    <submittedName>
        <fullName evidence="2">Uncharacterized protein</fullName>
    </submittedName>
</protein>
<dbReference type="EMBL" id="BMZD01000012">
    <property type="protein sequence ID" value="GHA07368.1"/>
    <property type="molecule type" value="Genomic_DNA"/>
</dbReference>
<gene>
    <name evidence="2" type="ORF">GCM10011617_30040</name>
</gene>
<organism evidence="2 3">
    <name type="scientific">Novosphingobium arvoryzae</name>
    <dbReference type="NCBI Taxonomy" id="1256514"/>
    <lineage>
        <taxon>Bacteria</taxon>
        <taxon>Pseudomonadati</taxon>
        <taxon>Pseudomonadota</taxon>
        <taxon>Alphaproteobacteria</taxon>
        <taxon>Sphingomonadales</taxon>
        <taxon>Sphingomonadaceae</taxon>
        <taxon>Novosphingobium</taxon>
    </lineage>
</organism>
<dbReference type="Proteomes" id="UP000634139">
    <property type="component" value="Unassembled WGS sequence"/>
</dbReference>
<keyword evidence="1" id="KW-0732">Signal</keyword>
<feature type="signal peptide" evidence="1">
    <location>
        <begin position="1"/>
        <end position="21"/>
    </location>
</feature>
<evidence type="ECO:0000256" key="1">
    <source>
        <dbReference type="SAM" id="SignalP"/>
    </source>
</evidence>
<evidence type="ECO:0000313" key="3">
    <source>
        <dbReference type="Proteomes" id="UP000634139"/>
    </source>
</evidence>
<feature type="chain" id="PRO_5037893043" evidence="1">
    <location>
        <begin position="22"/>
        <end position="122"/>
    </location>
</feature>
<evidence type="ECO:0000313" key="2">
    <source>
        <dbReference type="EMBL" id="GHA07368.1"/>
    </source>
</evidence>
<keyword evidence="3" id="KW-1185">Reference proteome</keyword>
<name>A0A918RR44_9SPHN</name>
<comment type="caution">
    <text evidence="2">The sequence shown here is derived from an EMBL/GenBank/DDBJ whole genome shotgun (WGS) entry which is preliminary data.</text>
</comment>
<accession>A0A918RR44</accession>
<dbReference type="RefSeq" id="WP_189543008.1">
    <property type="nucleotide sequence ID" value="NZ_BMZD01000012.1"/>
</dbReference>
<sequence>MKGSLALIAAVCGVTAFSAAAEAKAARCELVIDGEGSYSGPCNFALMEHGSFEISAVDKRRNLIGELESIAVWVGASSNNMPNKAFYSYTRKNDVSRNGAELTRQKNKPACWVGQYDKICVY</sequence>